<proteinExistence type="predicted"/>
<accession>A0ABX0ZZB5</accession>
<name>A0ABX0ZZB5_9ACTN</name>
<dbReference type="Proteomes" id="UP000734511">
    <property type="component" value="Unassembled WGS sequence"/>
</dbReference>
<dbReference type="EMBL" id="JAATEJ010000045">
    <property type="protein sequence ID" value="NJP48300.1"/>
    <property type="molecule type" value="Genomic_DNA"/>
</dbReference>
<protein>
    <recommendedName>
        <fullName evidence="3">Phage tail protein</fullName>
    </recommendedName>
</protein>
<sequence>MDGVHAKCEVVLTSVGADAIAGRYNCRGVPGFSFTDTEQLDTSVDAQGTFTYARKGALPPAPTTDPGTSGGANTANLVVTGGDGPQGSYPLTYDPSAANIWEPSDGRYNLTWSDSAHHAVELTGVDTELTAGSKANFGVTLRVAGDDTGFVDSMGTQCTVTLTRAAEKSVAGSFECHAIPGFDFKASEEQPTKLDAHGTFDYVG</sequence>
<evidence type="ECO:0000313" key="1">
    <source>
        <dbReference type="EMBL" id="NJP48300.1"/>
    </source>
</evidence>
<evidence type="ECO:0008006" key="3">
    <source>
        <dbReference type="Google" id="ProtNLM"/>
    </source>
</evidence>
<gene>
    <name evidence="1" type="ORF">HCN08_33595</name>
</gene>
<reference evidence="1 2" key="1">
    <citation type="submission" date="2020-03" db="EMBL/GenBank/DDBJ databases">
        <title>WGS of actinomycetes isolated from Thailand.</title>
        <authorList>
            <person name="Thawai C."/>
        </authorList>
    </citation>
    <scope>NUCLEOTIDE SEQUENCE [LARGE SCALE GENOMIC DNA]</scope>
    <source>
        <strain evidence="1 2">PRB2-1</strain>
    </source>
</reference>
<evidence type="ECO:0000313" key="2">
    <source>
        <dbReference type="Proteomes" id="UP000734511"/>
    </source>
</evidence>
<dbReference type="RefSeq" id="WP_167987125.1">
    <property type="nucleotide sequence ID" value="NZ_JAATEJ010000045.1"/>
</dbReference>
<comment type="caution">
    <text evidence="1">The sequence shown here is derived from an EMBL/GenBank/DDBJ whole genome shotgun (WGS) entry which is preliminary data.</text>
</comment>
<organism evidence="1 2">
    <name type="scientific">Actinacidiphila epipremni</name>
    <dbReference type="NCBI Taxonomy" id="2053013"/>
    <lineage>
        <taxon>Bacteria</taxon>
        <taxon>Bacillati</taxon>
        <taxon>Actinomycetota</taxon>
        <taxon>Actinomycetes</taxon>
        <taxon>Kitasatosporales</taxon>
        <taxon>Streptomycetaceae</taxon>
        <taxon>Actinacidiphila</taxon>
    </lineage>
</organism>
<keyword evidence="2" id="KW-1185">Reference proteome</keyword>